<dbReference type="GO" id="GO:0005829">
    <property type="term" value="C:cytosol"/>
    <property type="evidence" value="ECO:0007669"/>
    <property type="project" value="TreeGrafter"/>
</dbReference>
<keyword evidence="7" id="KW-1185">Reference proteome</keyword>
<comment type="caution">
    <text evidence="6">The sequence shown here is derived from an EMBL/GenBank/DDBJ whole genome shotgun (WGS) entry which is preliminary data.</text>
</comment>
<keyword evidence="4" id="KW-0175">Coiled coil</keyword>
<evidence type="ECO:0000259" key="5">
    <source>
        <dbReference type="Pfam" id="PF18972"/>
    </source>
</evidence>
<dbReference type="PANTHER" id="PTHR46035">
    <property type="entry name" value="TETRATRICOPEPTIDE REPEAT PROTEIN 4"/>
    <property type="match status" value="1"/>
</dbReference>
<dbReference type="InterPro" id="IPR044059">
    <property type="entry name" value="Csn1/TTC4_wheel"/>
</dbReference>
<dbReference type="AlphaFoldDB" id="A0A9P8PWZ8"/>
<proteinExistence type="inferred from homology"/>
<comment type="similarity">
    <text evidence="3">Belongs to the TTC4 family.</text>
</comment>
<dbReference type="Pfam" id="PF18972">
    <property type="entry name" value="Wheel"/>
    <property type="match status" value="1"/>
</dbReference>
<dbReference type="GO" id="GO:0006457">
    <property type="term" value="P:protein folding"/>
    <property type="evidence" value="ECO:0007669"/>
    <property type="project" value="TreeGrafter"/>
</dbReference>
<evidence type="ECO:0000313" key="6">
    <source>
        <dbReference type="EMBL" id="KAH3678794.1"/>
    </source>
</evidence>
<dbReference type="GO" id="GO:0005634">
    <property type="term" value="C:nucleus"/>
    <property type="evidence" value="ECO:0007669"/>
    <property type="project" value="TreeGrafter"/>
</dbReference>
<dbReference type="GO" id="GO:0030544">
    <property type="term" value="F:Hsp70 protein binding"/>
    <property type="evidence" value="ECO:0007669"/>
    <property type="project" value="TreeGrafter"/>
</dbReference>
<feature type="coiled-coil region" evidence="4">
    <location>
        <begin position="198"/>
        <end position="236"/>
    </location>
</feature>
<dbReference type="InterPro" id="IPR011990">
    <property type="entry name" value="TPR-like_helical_dom_sf"/>
</dbReference>
<sequence length="388" mass="44550">MVEITELDQKTDQLISEWEKRRYIPKEGEPELPPQLSELASKPTEEVMADLNRLPLFMTELDESDGAGGENLHVEALKALAYEGEPDEIATNFKNQGNDCYKAKQYKNAVEYYTKGLEVGCNVDEINATLYLNRAACNLELKNYRRCINDAKECLKIQPKNVKALFRAAKAFLAIEKYDEAEQILQYASSLDNTSPAFKSLNKQLEDRRRLLRELEEKKRMEEEAEERKKNNLKQAMVLRNYLNLSSAEPAELPAGTQIHLEDPEDIETQLIIPTMVLYPTTDEFDFVNEVSELSTPGELIELVMDRPDSYFEDPKHKNFRQMEAYMETESGGLIKAGKKVPFNTILSAASPRVPLFDDVMRIYFVPKADSKTWISKWSKEAALKKRR</sequence>
<dbReference type="SMART" id="SM00028">
    <property type="entry name" value="TPR"/>
    <property type="match status" value="3"/>
</dbReference>
<name>A0A9P8PWZ8_9ASCO</name>
<dbReference type="GO" id="GO:0051879">
    <property type="term" value="F:Hsp90 protein binding"/>
    <property type="evidence" value="ECO:0007669"/>
    <property type="project" value="InterPro"/>
</dbReference>
<reference evidence="6" key="1">
    <citation type="journal article" date="2021" name="Open Biol.">
        <title>Shared evolutionary footprints suggest mitochondrial oxidative damage underlies multiple complex I losses in fungi.</title>
        <authorList>
            <person name="Schikora-Tamarit M.A."/>
            <person name="Marcet-Houben M."/>
            <person name="Nosek J."/>
            <person name="Gabaldon T."/>
        </authorList>
    </citation>
    <scope>NUCLEOTIDE SEQUENCE</scope>
    <source>
        <strain evidence="6">NCAIM Y.01608</strain>
    </source>
</reference>
<dbReference type="Pfam" id="PF12895">
    <property type="entry name" value="ANAPC3"/>
    <property type="match status" value="1"/>
</dbReference>
<gene>
    <name evidence="6" type="ORF">OGATHE_000063</name>
</gene>
<dbReference type="EMBL" id="JAEUBD010000013">
    <property type="protein sequence ID" value="KAH3678794.1"/>
    <property type="molecule type" value="Genomic_DNA"/>
</dbReference>
<evidence type="ECO:0000256" key="2">
    <source>
        <dbReference type="ARBA" id="ARBA00022803"/>
    </source>
</evidence>
<evidence type="ECO:0000256" key="3">
    <source>
        <dbReference type="ARBA" id="ARBA00023602"/>
    </source>
</evidence>
<keyword evidence="2" id="KW-0802">TPR repeat</keyword>
<protein>
    <recommendedName>
        <fullName evidence="5">Cns1/TTC4 wheel domain-containing protein</fullName>
    </recommendedName>
</protein>
<feature type="domain" description="Cns1/TTC4 wheel" evidence="5">
    <location>
        <begin position="263"/>
        <end position="378"/>
    </location>
</feature>
<dbReference type="PANTHER" id="PTHR46035:SF1">
    <property type="entry name" value="TETRATRICOPEPTIDE REPEAT PROTEIN 4"/>
    <property type="match status" value="1"/>
</dbReference>
<dbReference type="CDD" id="cd21381">
    <property type="entry name" value="CTWD_TTC4"/>
    <property type="match status" value="1"/>
</dbReference>
<dbReference type="Proteomes" id="UP000788993">
    <property type="component" value="Unassembled WGS sequence"/>
</dbReference>
<dbReference type="SUPFAM" id="SSF48452">
    <property type="entry name" value="TPR-like"/>
    <property type="match status" value="1"/>
</dbReference>
<accession>A0A9P8PWZ8</accession>
<evidence type="ECO:0000256" key="1">
    <source>
        <dbReference type="ARBA" id="ARBA00022737"/>
    </source>
</evidence>
<keyword evidence="1" id="KW-0677">Repeat</keyword>
<dbReference type="InterPro" id="IPR019734">
    <property type="entry name" value="TPR_rpt"/>
</dbReference>
<dbReference type="Gene3D" id="1.25.40.10">
    <property type="entry name" value="Tetratricopeptide repeat domain"/>
    <property type="match status" value="1"/>
</dbReference>
<organism evidence="6 7">
    <name type="scientific">Ogataea polymorpha</name>
    <dbReference type="NCBI Taxonomy" id="460523"/>
    <lineage>
        <taxon>Eukaryota</taxon>
        <taxon>Fungi</taxon>
        <taxon>Dikarya</taxon>
        <taxon>Ascomycota</taxon>
        <taxon>Saccharomycotina</taxon>
        <taxon>Pichiomycetes</taxon>
        <taxon>Pichiales</taxon>
        <taxon>Pichiaceae</taxon>
        <taxon>Ogataea</taxon>
    </lineage>
</organism>
<reference evidence="6" key="2">
    <citation type="submission" date="2021-01" db="EMBL/GenBank/DDBJ databases">
        <authorList>
            <person name="Schikora-Tamarit M.A."/>
        </authorList>
    </citation>
    <scope>NUCLEOTIDE SEQUENCE</scope>
    <source>
        <strain evidence="6">NCAIM Y.01608</strain>
    </source>
</reference>
<evidence type="ECO:0000256" key="4">
    <source>
        <dbReference type="SAM" id="Coils"/>
    </source>
</evidence>
<evidence type="ECO:0000313" key="7">
    <source>
        <dbReference type="Proteomes" id="UP000788993"/>
    </source>
</evidence>